<dbReference type="PROSITE" id="PS50850">
    <property type="entry name" value="MFS"/>
    <property type="match status" value="1"/>
</dbReference>
<dbReference type="InterPro" id="IPR020846">
    <property type="entry name" value="MFS_dom"/>
</dbReference>
<dbReference type="PANTHER" id="PTHR43124">
    <property type="entry name" value="PURINE EFFLUX PUMP PBUE"/>
    <property type="match status" value="1"/>
</dbReference>
<feature type="transmembrane region" description="Helical" evidence="6">
    <location>
        <begin position="258"/>
        <end position="280"/>
    </location>
</feature>
<feature type="transmembrane region" description="Helical" evidence="6">
    <location>
        <begin position="287"/>
        <end position="307"/>
    </location>
</feature>
<evidence type="ECO:0000256" key="2">
    <source>
        <dbReference type="ARBA" id="ARBA00022475"/>
    </source>
</evidence>
<dbReference type="GO" id="GO:0022857">
    <property type="term" value="F:transmembrane transporter activity"/>
    <property type="evidence" value="ECO:0007669"/>
    <property type="project" value="InterPro"/>
</dbReference>
<dbReference type="GO" id="GO:0005886">
    <property type="term" value="C:plasma membrane"/>
    <property type="evidence" value="ECO:0007669"/>
    <property type="project" value="UniProtKB-SubCell"/>
</dbReference>
<name>A0A5B8CAM0_9MICO</name>
<feature type="transmembrane region" description="Helical" evidence="6">
    <location>
        <begin position="376"/>
        <end position="396"/>
    </location>
</feature>
<feature type="transmembrane region" description="Helical" evidence="6">
    <location>
        <begin position="225"/>
        <end position="252"/>
    </location>
</feature>
<dbReference type="OrthoDB" id="2810795at2"/>
<dbReference type="Pfam" id="PF07690">
    <property type="entry name" value="MFS_1"/>
    <property type="match status" value="1"/>
</dbReference>
<sequence length="416" mass="41246">MDSSCTYAELDLAVAARPAMPWPSLLILAAVTFVVVAGELLPTAMMPFMAADLRVPVPQVGLLVSLWAVVVVVASFPLVRLMAGRDRRRTVAVGLVVFGGASLLTALSPNFTAALGSRVVAAAACGLLWATMNAHTAAIVPEHRLGRAVAVVLGGGTLGTVVAVPAANAAAELWDWRAVFVVLAALSLVGAAAVVLAVVPGRPDGPAEAATPGTPARVAGSPVRVVVGITAASATLAAGHLAAFTFVTALFATSTVDTGALLVVFGVTSGLAVVVVGRFADLRPRQVFLADAALLAATLLTLAVVGASAGGDVVIVAIWGLASGAAFPLAQTVIMGAAGPALRSVAGTIIPVMFNLGIALGTAAGSGVVDRLGVPALPWLAGGVALLGTAVLIGALRGPSGLVRRSLRTGMTGDAS</sequence>
<dbReference type="Proteomes" id="UP000314616">
    <property type="component" value="Chromosome"/>
</dbReference>
<gene>
    <name evidence="8" type="ORF">FE374_11570</name>
</gene>
<dbReference type="RefSeq" id="WP_139929222.1">
    <property type="nucleotide sequence ID" value="NZ_CP040915.1"/>
</dbReference>
<dbReference type="InterPro" id="IPR050189">
    <property type="entry name" value="MFS_Efflux_Transporters"/>
</dbReference>
<evidence type="ECO:0000259" key="7">
    <source>
        <dbReference type="PROSITE" id="PS50850"/>
    </source>
</evidence>
<dbReference type="InterPro" id="IPR011701">
    <property type="entry name" value="MFS"/>
</dbReference>
<evidence type="ECO:0000313" key="9">
    <source>
        <dbReference type="Proteomes" id="UP000314616"/>
    </source>
</evidence>
<dbReference type="SUPFAM" id="SSF103473">
    <property type="entry name" value="MFS general substrate transporter"/>
    <property type="match status" value="1"/>
</dbReference>
<feature type="transmembrane region" description="Helical" evidence="6">
    <location>
        <begin position="91"/>
        <end position="109"/>
    </location>
</feature>
<dbReference type="PANTHER" id="PTHR43124:SF3">
    <property type="entry name" value="CHLORAMPHENICOL EFFLUX PUMP RV0191"/>
    <property type="match status" value="1"/>
</dbReference>
<dbReference type="AlphaFoldDB" id="A0A5B8CAM0"/>
<dbReference type="Gene3D" id="1.20.1250.20">
    <property type="entry name" value="MFS general substrate transporter like domains"/>
    <property type="match status" value="1"/>
</dbReference>
<evidence type="ECO:0000256" key="3">
    <source>
        <dbReference type="ARBA" id="ARBA00022692"/>
    </source>
</evidence>
<dbReference type="KEGG" id="gyu:FE374_11570"/>
<reference evidence="8 9" key="1">
    <citation type="submission" date="2019-05" db="EMBL/GenBank/DDBJ databases">
        <title>Georgenia *** sp. nov., and Georgenia *** sp. nov., isolated from the intestinal contents of plateau pika (Ochotona curzoniae) in the Qinghai-Tibet plateau of China.</title>
        <authorList>
            <person name="Tian Z."/>
        </authorList>
    </citation>
    <scope>NUCLEOTIDE SEQUENCE [LARGE SCALE GENOMIC DNA]</scope>
    <source>
        <strain evidence="8 9">Z443</strain>
    </source>
</reference>
<keyword evidence="4 6" id="KW-1133">Transmembrane helix</keyword>
<feature type="transmembrane region" description="Helical" evidence="6">
    <location>
        <begin position="178"/>
        <end position="199"/>
    </location>
</feature>
<feature type="transmembrane region" description="Helical" evidence="6">
    <location>
        <begin position="313"/>
        <end position="338"/>
    </location>
</feature>
<feature type="transmembrane region" description="Helical" evidence="6">
    <location>
        <begin position="345"/>
        <end position="364"/>
    </location>
</feature>
<proteinExistence type="predicted"/>
<feature type="transmembrane region" description="Helical" evidence="6">
    <location>
        <begin position="25"/>
        <end position="48"/>
    </location>
</feature>
<evidence type="ECO:0000256" key="6">
    <source>
        <dbReference type="SAM" id="Phobius"/>
    </source>
</evidence>
<evidence type="ECO:0000313" key="8">
    <source>
        <dbReference type="EMBL" id="QDC25156.1"/>
    </source>
</evidence>
<keyword evidence="2" id="KW-1003">Cell membrane</keyword>
<comment type="subcellular location">
    <subcellularLocation>
        <location evidence="1">Cell membrane</location>
        <topology evidence="1">Multi-pass membrane protein</topology>
    </subcellularLocation>
</comment>
<dbReference type="EMBL" id="CP040915">
    <property type="protein sequence ID" value="QDC25156.1"/>
    <property type="molecule type" value="Genomic_DNA"/>
</dbReference>
<feature type="domain" description="Major facilitator superfamily (MFS) profile" evidence="7">
    <location>
        <begin position="24"/>
        <end position="400"/>
    </location>
</feature>
<evidence type="ECO:0000256" key="5">
    <source>
        <dbReference type="ARBA" id="ARBA00023136"/>
    </source>
</evidence>
<keyword evidence="5 6" id="KW-0472">Membrane</keyword>
<protein>
    <submittedName>
        <fullName evidence="8">MFS transporter</fullName>
    </submittedName>
</protein>
<dbReference type="InterPro" id="IPR036259">
    <property type="entry name" value="MFS_trans_sf"/>
</dbReference>
<feature type="transmembrane region" description="Helical" evidence="6">
    <location>
        <begin position="115"/>
        <end position="133"/>
    </location>
</feature>
<accession>A0A5B8CAM0</accession>
<evidence type="ECO:0000256" key="1">
    <source>
        <dbReference type="ARBA" id="ARBA00004651"/>
    </source>
</evidence>
<keyword evidence="3 6" id="KW-0812">Transmembrane</keyword>
<feature type="transmembrane region" description="Helical" evidence="6">
    <location>
        <begin position="60"/>
        <end position="79"/>
    </location>
</feature>
<evidence type="ECO:0000256" key="4">
    <source>
        <dbReference type="ARBA" id="ARBA00022989"/>
    </source>
</evidence>
<feature type="transmembrane region" description="Helical" evidence="6">
    <location>
        <begin position="145"/>
        <end position="166"/>
    </location>
</feature>
<organism evidence="8 9">
    <name type="scientific">Georgenia yuyongxinii</name>
    <dbReference type="NCBI Taxonomy" id="2589797"/>
    <lineage>
        <taxon>Bacteria</taxon>
        <taxon>Bacillati</taxon>
        <taxon>Actinomycetota</taxon>
        <taxon>Actinomycetes</taxon>
        <taxon>Micrococcales</taxon>
        <taxon>Bogoriellaceae</taxon>
        <taxon>Georgenia</taxon>
    </lineage>
</organism>